<feature type="transmembrane region" description="Helical" evidence="6">
    <location>
        <begin position="20"/>
        <end position="40"/>
    </location>
</feature>
<protein>
    <submittedName>
        <fullName evidence="7">Cobalt ABC transporter, inner membrane subunit CbiQ</fullName>
    </submittedName>
</protein>
<feature type="transmembrane region" description="Helical" evidence="6">
    <location>
        <begin position="46"/>
        <end position="65"/>
    </location>
</feature>
<dbReference type="EMBL" id="CP001089">
    <property type="protein sequence ID" value="ACD96481.1"/>
    <property type="molecule type" value="Genomic_DNA"/>
</dbReference>
<feature type="transmembrane region" description="Helical" evidence="6">
    <location>
        <begin position="121"/>
        <end position="142"/>
    </location>
</feature>
<feature type="transmembrane region" description="Helical" evidence="6">
    <location>
        <begin position="72"/>
        <end position="89"/>
    </location>
</feature>
<dbReference type="PANTHER" id="PTHR34857">
    <property type="entry name" value="SLL0384 PROTEIN"/>
    <property type="match status" value="1"/>
</dbReference>
<dbReference type="InterPro" id="IPR003339">
    <property type="entry name" value="ABC/ECF_trnsptr_transmembrane"/>
</dbReference>
<organism evidence="7 8">
    <name type="scientific">Trichlorobacter lovleyi (strain ATCC BAA-1151 / DSM 17278 / SZ)</name>
    <name type="common">Geobacter lovleyi</name>
    <dbReference type="NCBI Taxonomy" id="398767"/>
    <lineage>
        <taxon>Bacteria</taxon>
        <taxon>Pseudomonadati</taxon>
        <taxon>Thermodesulfobacteriota</taxon>
        <taxon>Desulfuromonadia</taxon>
        <taxon>Geobacterales</taxon>
        <taxon>Geobacteraceae</taxon>
        <taxon>Trichlorobacter</taxon>
    </lineage>
</organism>
<comment type="subcellular location">
    <subcellularLocation>
        <location evidence="1">Cell membrane</location>
        <topology evidence="1">Multi-pass membrane protein</topology>
    </subcellularLocation>
</comment>
<evidence type="ECO:0000256" key="4">
    <source>
        <dbReference type="ARBA" id="ARBA00022989"/>
    </source>
</evidence>
<dbReference type="NCBIfam" id="TIGR02454">
    <property type="entry name" value="ECF_T_CbiQ"/>
    <property type="match status" value="1"/>
</dbReference>
<evidence type="ECO:0000256" key="3">
    <source>
        <dbReference type="ARBA" id="ARBA00022692"/>
    </source>
</evidence>
<sequence length="269" mass="29581">MLDFRQLDQLAVRDTRIHRLDARAKVLVVLIFIVTVVSFGRYELSAMVPFFLFPVAVVVLADLPAVFIARKVALVIPFAAAIGIFNPLFDREIQIYLGSFAVSGGWLSCASIVLRATLTVTAAVILVAVTGFTAVCEALERLGMPHPLAVQLLFMHRYLFVLADAAARASRARELRAFGTRGMGMGPFTSMAGHLLLKAWERAERIHMAMLARGFQGTFHLQRGSGFGLPELSFLVSWTALFMILRFTNIPLSIGHAVTAFFNAGRLMP</sequence>
<evidence type="ECO:0000256" key="5">
    <source>
        <dbReference type="ARBA" id="ARBA00023136"/>
    </source>
</evidence>
<dbReference type="CDD" id="cd16914">
    <property type="entry name" value="EcfT"/>
    <property type="match status" value="1"/>
</dbReference>
<evidence type="ECO:0000256" key="2">
    <source>
        <dbReference type="ARBA" id="ARBA00022475"/>
    </source>
</evidence>
<dbReference type="Pfam" id="PF02361">
    <property type="entry name" value="CbiQ"/>
    <property type="match status" value="1"/>
</dbReference>
<evidence type="ECO:0000256" key="1">
    <source>
        <dbReference type="ARBA" id="ARBA00004651"/>
    </source>
</evidence>
<gene>
    <name evidence="7" type="ordered locus">Glov_2768</name>
</gene>
<dbReference type="PANTHER" id="PTHR34857:SF2">
    <property type="entry name" value="SLL0384 PROTEIN"/>
    <property type="match status" value="1"/>
</dbReference>
<dbReference type="InterPro" id="IPR051611">
    <property type="entry name" value="ECF_transporter_component"/>
</dbReference>
<name>B3E7G4_TRIL1</name>
<dbReference type="HOGENOM" id="CLU_056469_1_2_7"/>
<accession>B3E7G4</accession>
<dbReference type="STRING" id="398767.Glov_2768"/>
<keyword evidence="3 6" id="KW-0812">Transmembrane</keyword>
<feature type="transmembrane region" description="Helical" evidence="6">
    <location>
        <begin position="95"/>
        <end position="114"/>
    </location>
</feature>
<dbReference type="AlphaFoldDB" id="B3E7G4"/>
<keyword evidence="5 6" id="KW-0472">Membrane</keyword>
<keyword evidence="2" id="KW-1003">Cell membrane</keyword>
<dbReference type="GO" id="GO:0006824">
    <property type="term" value="P:cobalt ion transport"/>
    <property type="evidence" value="ECO:0007669"/>
    <property type="project" value="InterPro"/>
</dbReference>
<evidence type="ECO:0000313" key="7">
    <source>
        <dbReference type="EMBL" id="ACD96481.1"/>
    </source>
</evidence>
<dbReference type="Proteomes" id="UP000002420">
    <property type="component" value="Chromosome"/>
</dbReference>
<dbReference type="KEGG" id="glo:Glov_2768"/>
<keyword evidence="8" id="KW-1185">Reference proteome</keyword>
<keyword evidence="4 6" id="KW-1133">Transmembrane helix</keyword>
<dbReference type="GO" id="GO:0043190">
    <property type="term" value="C:ATP-binding cassette (ABC) transporter complex"/>
    <property type="evidence" value="ECO:0007669"/>
    <property type="project" value="InterPro"/>
</dbReference>
<dbReference type="InterPro" id="IPR012809">
    <property type="entry name" value="ECF_CbiQ"/>
</dbReference>
<reference evidence="7 8" key="1">
    <citation type="submission" date="2008-05" db="EMBL/GenBank/DDBJ databases">
        <title>Complete sequence of chromosome of Geobacter lovleyi SZ.</title>
        <authorList>
            <consortium name="US DOE Joint Genome Institute"/>
            <person name="Lucas S."/>
            <person name="Copeland A."/>
            <person name="Lapidus A."/>
            <person name="Glavina del Rio T."/>
            <person name="Dalin E."/>
            <person name="Tice H."/>
            <person name="Bruce D."/>
            <person name="Goodwin L."/>
            <person name="Pitluck S."/>
            <person name="Chertkov O."/>
            <person name="Meincke L."/>
            <person name="Brettin T."/>
            <person name="Detter J.C."/>
            <person name="Han C."/>
            <person name="Tapia R."/>
            <person name="Kuske C.R."/>
            <person name="Schmutz J."/>
            <person name="Larimer F."/>
            <person name="Land M."/>
            <person name="Hauser L."/>
            <person name="Kyrpides N."/>
            <person name="Mikhailova N."/>
            <person name="Sung Y."/>
            <person name="Fletcher K.E."/>
            <person name="Ritalahti K.M."/>
            <person name="Loeffler F.E."/>
            <person name="Richardson P."/>
        </authorList>
    </citation>
    <scope>NUCLEOTIDE SEQUENCE [LARGE SCALE GENOMIC DNA]</scope>
    <source>
        <strain evidence="8">ATCC BAA-1151 / DSM 17278 / SZ</strain>
    </source>
</reference>
<evidence type="ECO:0000313" key="8">
    <source>
        <dbReference type="Proteomes" id="UP000002420"/>
    </source>
</evidence>
<evidence type="ECO:0000256" key="6">
    <source>
        <dbReference type="SAM" id="Phobius"/>
    </source>
</evidence>
<dbReference type="eggNOG" id="COG0619">
    <property type="taxonomic scope" value="Bacteria"/>
</dbReference>
<proteinExistence type="predicted"/>